<evidence type="ECO:0000313" key="1">
    <source>
        <dbReference type="EMBL" id="PIA44585.1"/>
    </source>
</evidence>
<dbReference type="AlphaFoldDB" id="A0A2G5DM37"/>
<organism evidence="1 2">
    <name type="scientific">Aquilegia coerulea</name>
    <name type="common">Rocky mountain columbine</name>
    <dbReference type="NCBI Taxonomy" id="218851"/>
    <lineage>
        <taxon>Eukaryota</taxon>
        <taxon>Viridiplantae</taxon>
        <taxon>Streptophyta</taxon>
        <taxon>Embryophyta</taxon>
        <taxon>Tracheophyta</taxon>
        <taxon>Spermatophyta</taxon>
        <taxon>Magnoliopsida</taxon>
        <taxon>Ranunculales</taxon>
        <taxon>Ranunculaceae</taxon>
        <taxon>Thalictroideae</taxon>
        <taxon>Aquilegia</taxon>
    </lineage>
</organism>
<dbReference type="EMBL" id="KZ305034">
    <property type="protein sequence ID" value="PIA44585.1"/>
    <property type="molecule type" value="Genomic_DNA"/>
</dbReference>
<dbReference type="InParanoid" id="A0A2G5DM37"/>
<dbReference type="Proteomes" id="UP000230069">
    <property type="component" value="Unassembled WGS sequence"/>
</dbReference>
<gene>
    <name evidence="1" type="ORF">AQUCO_01700289v1</name>
</gene>
<evidence type="ECO:0000313" key="2">
    <source>
        <dbReference type="Proteomes" id="UP000230069"/>
    </source>
</evidence>
<keyword evidence="2" id="KW-1185">Reference proteome</keyword>
<name>A0A2G5DM37_AQUCA</name>
<accession>A0A2G5DM37</accession>
<protein>
    <submittedName>
        <fullName evidence="1">Uncharacterized protein</fullName>
    </submittedName>
</protein>
<proteinExistence type="predicted"/>
<reference evidence="1 2" key="1">
    <citation type="submission" date="2017-09" db="EMBL/GenBank/DDBJ databases">
        <title>WGS assembly of Aquilegia coerulea Goldsmith.</title>
        <authorList>
            <person name="Hodges S."/>
            <person name="Kramer E."/>
            <person name="Nordborg M."/>
            <person name="Tomkins J."/>
            <person name="Borevitz J."/>
            <person name="Derieg N."/>
            <person name="Yan J."/>
            <person name="Mihaltcheva S."/>
            <person name="Hayes R.D."/>
            <person name="Rokhsar D."/>
        </authorList>
    </citation>
    <scope>NUCLEOTIDE SEQUENCE [LARGE SCALE GENOMIC DNA]</scope>
    <source>
        <strain evidence="2">cv. Goldsmith</strain>
    </source>
</reference>
<sequence>MVRFITVAHVTTNHRLLYVKQFRIELHSVDEWSKRSKVFLLPLRIRTRMGRKTSIVSKNQEHFRIKLNTLQFFLFQLKLVFSYYYQLVLKCVEKQKHASLLQIETVQEIQTRLNKTNDF</sequence>